<protein>
    <recommendedName>
        <fullName evidence="4">WG repeat-containing protein</fullName>
    </recommendedName>
</protein>
<proteinExistence type="predicted"/>
<name>A0ABR6KF92_9BACT</name>
<keyword evidence="1" id="KW-0732">Signal</keyword>
<dbReference type="Proteomes" id="UP000533637">
    <property type="component" value="Unassembled WGS sequence"/>
</dbReference>
<dbReference type="Pfam" id="PF14903">
    <property type="entry name" value="WG_beta_rep"/>
    <property type="match status" value="1"/>
</dbReference>
<dbReference type="RefSeq" id="WP_183668179.1">
    <property type="nucleotide sequence ID" value="NZ_BMPB01000006.1"/>
</dbReference>
<keyword evidence="3" id="KW-1185">Reference proteome</keyword>
<dbReference type="InterPro" id="IPR032774">
    <property type="entry name" value="WG_beta_rep"/>
</dbReference>
<organism evidence="2 3">
    <name type="scientific">Parabacteroides faecis</name>
    <dbReference type="NCBI Taxonomy" id="1217282"/>
    <lineage>
        <taxon>Bacteria</taxon>
        <taxon>Pseudomonadati</taxon>
        <taxon>Bacteroidota</taxon>
        <taxon>Bacteroidia</taxon>
        <taxon>Bacteroidales</taxon>
        <taxon>Tannerellaceae</taxon>
        <taxon>Parabacteroides</taxon>
    </lineage>
</organism>
<evidence type="ECO:0000313" key="3">
    <source>
        <dbReference type="Proteomes" id="UP000533637"/>
    </source>
</evidence>
<reference evidence="2 3" key="1">
    <citation type="submission" date="2020-08" db="EMBL/GenBank/DDBJ databases">
        <title>Genomic Encyclopedia of Type Strains, Phase IV (KMG-IV): sequencing the most valuable type-strain genomes for metagenomic binning, comparative biology and taxonomic classification.</title>
        <authorList>
            <person name="Goeker M."/>
        </authorList>
    </citation>
    <scope>NUCLEOTIDE SEQUENCE [LARGE SCALE GENOMIC DNA]</scope>
    <source>
        <strain evidence="2 3">DSM 102983</strain>
    </source>
</reference>
<comment type="caution">
    <text evidence="2">The sequence shown here is derived from an EMBL/GenBank/DDBJ whole genome shotgun (WGS) entry which is preliminary data.</text>
</comment>
<dbReference type="EMBL" id="JACHOC010000001">
    <property type="protein sequence ID" value="MBB4620169.1"/>
    <property type="molecule type" value="Genomic_DNA"/>
</dbReference>
<feature type="chain" id="PRO_5045478527" description="WG repeat-containing protein" evidence="1">
    <location>
        <begin position="23"/>
        <end position="381"/>
    </location>
</feature>
<evidence type="ECO:0000256" key="1">
    <source>
        <dbReference type="SAM" id="SignalP"/>
    </source>
</evidence>
<accession>A0ABR6KF92</accession>
<evidence type="ECO:0000313" key="2">
    <source>
        <dbReference type="EMBL" id="MBB4620169.1"/>
    </source>
</evidence>
<sequence length="381" mass="43461">MKVIFKAFLVAQLAILPFVAYSQNNVKIKPAQRNVVSKWGYQDLFGEWIIHPQFSRAYDFNEDGIAEVIIDNHYQPTVWGVGNNIQMAFIDLNGDILIKYQYGNSQNQKNKKYDKALQIVSRRKIKGKYNNFYARLSEVDANIIVKEQKEQTRRDSVLMAQKLQKIRVDSAVATQRAADSLRLAKERKVANMSSGAGLSLKKVKVTGHGLLLSKDEAWREYTIQLDDFNRLFITHEGDTRLQGELDVLKVIYESDWGLLADDLFHSIEITKATTEISRGVRTQKYGIFSFLITLNLDNLDITYTEKEANSTVLNAISQVERYITSFMKHYQSSAHFVEPLFQVKVGGREGISVGIVDKKGNGASMEDVKRICTETRRKLSE</sequence>
<gene>
    <name evidence="2" type="ORF">GGQ57_000043</name>
</gene>
<evidence type="ECO:0008006" key="4">
    <source>
        <dbReference type="Google" id="ProtNLM"/>
    </source>
</evidence>
<feature type="signal peptide" evidence="1">
    <location>
        <begin position="1"/>
        <end position="22"/>
    </location>
</feature>